<name>A0ABP8MP10_9BACT</name>
<protein>
    <submittedName>
        <fullName evidence="1">Uncharacterized protein</fullName>
    </submittedName>
</protein>
<dbReference type="EMBL" id="BAABHD010000021">
    <property type="protein sequence ID" value="GAA4452175.1"/>
    <property type="molecule type" value="Genomic_DNA"/>
</dbReference>
<keyword evidence="2" id="KW-1185">Reference proteome</keyword>
<gene>
    <name evidence="1" type="ORF">GCM10023189_15170</name>
</gene>
<accession>A0ABP8MP10</accession>
<dbReference type="RefSeq" id="WP_345242177.1">
    <property type="nucleotide sequence ID" value="NZ_BAABHD010000021.1"/>
</dbReference>
<comment type="caution">
    <text evidence="1">The sequence shown here is derived from an EMBL/GenBank/DDBJ whole genome shotgun (WGS) entry which is preliminary data.</text>
</comment>
<proteinExistence type="predicted"/>
<sequence>MEYYDKKQIIQLLTDHGFTDVSPIRYGAVSIYERGAMRVVVGTNTVWLFLDERLQASLHGTVSVVLEGLAEFLHVAEGSADRTTRFTG</sequence>
<organism evidence="1 2">
    <name type="scientific">Nibrella saemangeumensis</name>
    <dbReference type="NCBI Taxonomy" id="1084526"/>
    <lineage>
        <taxon>Bacteria</taxon>
        <taxon>Pseudomonadati</taxon>
        <taxon>Bacteroidota</taxon>
        <taxon>Cytophagia</taxon>
        <taxon>Cytophagales</taxon>
        <taxon>Spirosomataceae</taxon>
        <taxon>Nibrella</taxon>
    </lineage>
</organism>
<evidence type="ECO:0000313" key="1">
    <source>
        <dbReference type="EMBL" id="GAA4452175.1"/>
    </source>
</evidence>
<reference evidence="2" key="1">
    <citation type="journal article" date="2019" name="Int. J. Syst. Evol. Microbiol.">
        <title>The Global Catalogue of Microorganisms (GCM) 10K type strain sequencing project: providing services to taxonomists for standard genome sequencing and annotation.</title>
        <authorList>
            <consortium name="The Broad Institute Genomics Platform"/>
            <consortium name="The Broad Institute Genome Sequencing Center for Infectious Disease"/>
            <person name="Wu L."/>
            <person name="Ma J."/>
        </authorList>
    </citation>
    <scope>NUCLEOTIDE SEQUENCE [LARGE SCALE GENOMIC DNA]</scope>
    <source>
        <strain evidence="2">JCM 17927</strain>
    </source>
</reference>
<evidence type="ECO:0000313" key="2">
    <source>
        <dbReference type="Proteomes" id="UP001501175"/>
    </source>
</evidence>
<dbReference type="Proteomes" id="UP001501175">
    <property type="component" value="Unassembled WGS sequence"/>
</dbReference>